<protein>
    <submittedName>
        <fullName evidence="2">Uncharacterized protein</fullName>
    </submittedName>
</protein>
<evidence type="ECO:0000313" key="2">
    <source>
        <dbReference type="EMBL" id="KAJ3598844.1"/>
    </source>
</evidence>
<sequence length="219" mass="23000">MFLLVGALMVTMFLLVGALMVTMFLLVGALMVTMFLLVGALMVTMFLLVGALMVTMFLLVGALMVTMFLLVGALMVTMFLLVGALMALMRAVGPCRISRSCCRAQGAKSPGSEGGAAPEEPLDVTVPGPSVPGRLHSNQTFSIENQRTVSRGTRGLSPEGPEDCLQDRGLSQRDHGCLRALDPGSHDAAAAAIGSVLPFCLLEARLSLTSRRLATGSAN</sequence>
<name>A0A9Q0E2J0_9TELE</name>
<dbReference type="Proteomes" id="UP001148018">
    <property type="component" value="Unassembled WGS sequence"/>
</dbReference>
<organism evidence="2 3">
    <name type="scientific">Muraenolepis orangiensis</name>
    <name type="common">Patagonian moray cod</name>
    <dbReference type="NCBI Taxonomy" id="630683"/>
    <lineage>
        <taxon>Eukaryota</taxon>
        <taxon>Metazoa</taxon>
        <taxon>Chordata</taxon>
        <taxon>Craniata</taxon>
        <taxon>Vertebrata</taxon>
        <taxon>Euteleostomi</taxon>
        <taxon>Actinopterygii</taxon>
        <taxon>Neopterygii</taxon>
        <taxon>Teleostei</taxon>
        <taxon>Neoteleostei</taxon>
        <taxon>Acanthomorphata</taxon>
        <taxon>Zeiogadaria</taxon>
        <taxon>Gadariae</taxon>
        <taxon>Gadiformes</taxon>
        <taxon>Muraenolepidoidei</taxon>
        <taxon>Muraenolepididae</taxon>
        <taxon>Muraenolepis</taxon>
    </lineage>
</organism>
<reference evidence="2" key="1">
    <citation type="submission" date="2022-07" db="EMBL/GenBank/DDBJ databases">
        <title>Chromosome-level genome of Muraenolepis orangiensis.</title>
        <authorList>
            <person name="Kim J."/>
        </authorList>
    </citation>
    <scope>NUCLEOTIDE SEQUENCE</scope>
    <source>
        <strain evidence="2">KU_S4_2022</strain>
        <tissue evidence="2">Muscle</tissue>
    </source>
</reference>
<dbReference type="AlphaFoldDB" id="A0A9Q0E2J0"/>
<keyword evidence="1" id="KW-0472">Membrane</keyword>
<keyword evidence="3" id="KW-1185">Reference proteome</keyword>
<keyword evidence="1" id="KW-0812">Transmembrane</keyword>
<evidence type="ECO:0000256" key="1">
    <source>
        <dbReference type="SAM" id="Phobius"/>
    </source>
</evidence>
<feature type="transmembrane region" description="Helical" evidence="1">
    <location>
        <begin position="6"/>
        <end position="27"/>
    </location>
</feature>
<keyword evidence="1" id="KW-1133">Transmembrane helix</keyword>
<gene>
    <name evidence="2" type="ORF">NHX12_032808</name>
</gene>
<dbReference type="EMBL" id="JANIIK010000048">
    <property type="protein sequence ID" value="KAJ3598844.1"/>
    <property type="molecule type" value="Genomic_DNA"/>
</dbReference>
<feature type="transmembrane region" description="Helical" evidence="1">
    <location>
        <begin position="34"/>
        <end position="59"/>
    </location>
</feature>
<feature type="transmembrane region" description="Helical" evidence="1">
    <location>
        <begin position="65"/>
        <end position="89"/>
    </location>
</feature>
<comment type="caution">
    <text evidence="2">The sequence shown here is derived from an EMBL/GenBank/DDBJ whole genome shotgun (WGS) entry which is preliminary data.</text>
</comment>
<evidence type="ECO:0000313" key="3">
    <source>
        <dbReference type="Proteomes" id="UP001148018"/>
    </source>
</evidence>
<accession>A0A9Q0E2J0</accession>
<proteinExistence type="predicted"/>